<dbReference type="InterPro" id="IPR036513">
    <property type="entry name" value="STAS_dom_sf"/>
</dbReference>
<dbReference type="Gene3D" id="3.40.50.10600">
    <property type="entry name" value="SpoIIaa-like domains"/>
    <property type="match status" value="2"/>
</dbReference>
<accession>W8VXJ7</accession>
<dbReference type="EMBL" id="AP014548">
    <property type="protein sequence ID" value="BAO56047.1"/>
    <property type="molecule type" value="Genomic_DNA"/>
</dbReference>
<proteinExistence type="predicted"/>
<dbReference type="RefSeq" id="WP_158448993.1">
    <property type="nucleotide sequence ID" value="NZ_AP014548.1"/>
</dbReference>
<dbReference type="HOGENOM" id="CLU_1128260_0_0_10"/>
<dbReference type="Pfam" id="PF11964">
    <property type="entry name" value="SpoIIAA-like"/>
    <property type="match status" value="2"/>
</dbReference>
<name>W8VXJ7_9FLAO</name>
<keyword evidence="2" id="KW-1185">Reference proteome</keyword>
<evidence type="ECO:0000313" key="1">
    <source>
        <dbReference type="EMBL" id="BAO56047.1"/>
    </source>
</evidence>
<gene>
    <name evidence="1" type="ORF">NMS_2038</name>
</gene>
<dbReference type="Proteomes" id="UP000031760">
    <property type="component" value="Chromosome"/>
</dbReference>
<dbReference type="InterPro" id="IPR021866">
    <property type="entry name" value="SpoIIAA-like"/>
</dbReference>
<protein>
    <recommendedName>
        <fullName evidence="3">STAS/SEC14 domain-containing protein</fullName>
    </recommendedName>
</protein>
<evidence type="ECO:0000313" key="2">
    <source>
        <dbReference type="Proteomes" id="UP000031760"/>
    </source>
</evidence>
<dbReference type="OrthoDB" id="1447828at2"/>
<sequence>MDLKKIENSNIYEFHAKGKLTENDAKNLMKSFQEFKENNDKISLLGVMEELPWPEDFSSLDELFKLKTASLNVIEKYAILSDKKLMANLVPTANFFTPNMPIKTFDKSQRDEAIQWLKETDKKTYRAEDYLTDVTINEIDDDVFEVELHHDKLDHTSMSALYEILDRKSKEKINLIIVLHSFPALENLKTFMKGIQVDLKAIGKVGKYAIVTDKKWIDKLSGVADFITPGMKIKTYKINELNDARKWVSN</sequence>
<dbReference type="KEGG" id="nmf:NMS_2038"/>
<organism evidence="1 2">
    <name type="scientific">Nonlabens marinus S1-08</name>
    <dbReference type="NCBI Taxonomy" id="1454201"/>
    <lineage>
        <taxon>Bacteria</taxon>
        <taxon>Pseudomonadati</taxon>
        <taxon>Bacteroidota</taxon>
        <taxon>Flavobacteriia</taxon>
        <taxon>Flavobacteriales</taxon>
        <taxon>Flavobacteriaceae</taxon>
        <taxon>Nonlabens</taxon>
    </lineage>
</organism>
<dbReference type="SUPFAM" id="SSF52091">
    <property type="entry name" value="SpoIIaa-like"/>
    <property type="match status" value="2"/>
</dbReference>
<evidence type="ECO:0008006" key="3">
    <source>
        <dbReference type="Google" id="ProtNLM"/>
    </source>
</evidence>
<reference evidence="1 2" key="1">
    <citation type="journal article" date="2014" name="Proc. Natl. Acad. Sci. U.S.A.">
        <title>Functional characterization of flavobacteria rhodopsins reveals a unique class of light-driven chloride pump in bacteria.</title>
        <authorList>
            <person name="Yoshizawa S."/>
            <person name="Kumagai Y."/>
            <person name="Kim H."/>
            <person name="Ogura Y."/>
            <person name="Hayashi T."/>
            <person name="Iwasaki W."/>
            <person name="DeLong E.F."/>
            <person name="Kogure K."/>
        </authorList>
    </citation>
    <scope>NUCLEOTIDE SEQUENCE [LARGE SCALE GENOMIC DNA]</scope>
    <source>
        <strain evidence="1 2">S1-08</strain>
    </source>
</reference>
<dbReference type="AlphaFoldDB" id="W8VXJ7"/>
<dbReference type="InterPro" id="IPR038396">
    <property type="entry name" value="SpoIIAA-like_sf"/>
</dbReference>